<gene>
    <name evidence="7" type="ORF">C0068_15985</name>
</gene>
<dbReference type="PANTHER" id="PTHR32308:SF0">
    <property type="entry name" value="HPCH_HPAI ALDOLASE_CITRATE LYASE DOMAIN-CONTAINING PROTEIN"/>
    <property type="match status" value="1"/>
</dbReference>
<evidence type="ECO:0000256" key="1">
    <source>
        <dbReference type="ARBA" id="ARBA00001946"/>
    </source>
</evidence>
<dbReference type="Gene3D" id="3.20.20.60">
    <property type="entry name" value="Phosphoenolpyruvate-binding domains"/>
    <property type="match status" value="1"/>
</dbReference>
<evidence type="ECO:0000313" key="7">
    <source>
        <dbReference type="EMBL" id="POP51685.1"/>
    </source>
</evidence>
<feature type="domain" description="HpcH/HpaI aldolase/citrate lyase" evidence="6">
    <location>
        <begin position="1"/>
        <end position="217"/>
    </location>
</feature>
<dbReference type="Proteomes" id="UP000237222">
    <property type="component" value="Unassembled WGS sequence"/>
</dbReference>
<dbReference type="SUPFAM" id="SSF51621">
    <property type="entry name" value="Phosphoenolpyruvate/pyruvate domain"/>
    <property type="match status" value="1"/>
</dbReference>
<dbReference type="InterPro" id="IPR011206">
    <property type="entry name" value="Citrate_lyase_beta/mcl1/mcl2"/>
</dbReference>
<evidence type="ECO:0000256" key="5">
    <source>
        <dbReference type="PIRSR" id="PIRSR015582-2"/>
    </source>
</evidence>
<reference evidence="7" key="1">
    <citation type="submission" date="2018-01" db="EMBL/GenBank/DDBJ databases">
        <authorList>
            <person name="Yu X.-D."/>
        </authorList>
    </citation>
    <scope>NUCLEOTIDE SEQUENCE</scope>
    <source>
        <strain evidence="7">ZX-21</strain>
    </source>
</reference>
<feature type="binding site" evidence="4">
    <location>
        <position position="60"/>
    </location>
    <ligand>
        <name>substrate</name>
    </ligand>
</feature>
<dbReference type="AlphaFoldDB" id="A0A2S4HCG9"/>
<evidence type="ECO:0000313" key="8">
    <source>
        <dbReference type="Proteomes" id="UP000237222"/>
    </source>
</evidence>
<dbReference type="PIRSF" id="PIRSF015582">
    <property type="entry name" value="Cit_lyase_B"/>
    <property type="match status" value="1"/>
</dbReference>
<evidence type="ECO:0000259" key="6">
    <source>
        <dbReference type="Pfam" id="PF03328"/>
    </source>
</evidence>
<dbReference type="PANTHER" id="PTHR32308">
    <property type="entry name" value="LYASE BETA SUBUNIT, PUTATIVE (AFU_ORTHOLOGUE AFUA_4G13030)-RELATED"/>
    <property type="match status" value="1"/>
</dbReference>
<accession>A0A2S4HCG9</accession>
<dbReference type="Pfam" id="PF03328">
    <property type="entry name" value="HpcH_HpaI"/>
    <property type="match status" value="1"/>
</dbReference>
<dbReference type="InterPro" id="IPR015813">
    <property type="entry name" value="Pyrv/PenolPyrv_kinase-like_dom"/>
</dbReference>
<feature type="binding site" evidence="5">
    <location>
        <position position="122"/>
    </location>
    <ligand>
        <name>Mg(2+)</name>
        <dbReference type="ChEBI" id="CHEBI:18420"/>
    </ligand>
</feature>
<organism evidence="7 8">
    <name type="scientific">Zhongshania marina</name>
    <dbReference type="NCBI Taxonomy" id="2304603"/>
    <lineage>
        <taxon>Bacteria</taxon>
        <taxon>Pseudomonadati</taxon>
        <taxon>Pseudomonadota</taxon>
        <taxon>Gammaproteobacteria</taxon>
        <taxon>Cellvibrionales</taxon>
        <taxon>Spongiibacteraceae</taxon>
        <taxon>Zhongshania</taxon>
    </lineage>
</organism>
<evidence type="ECO:0000256" key="4">
    <source>
        <dbReference type="PIRSR" id="PIRSR015582-1"/>
    </source>
</evidence>
<keyword evidence="3 5" id="KW-0460">Magnesium</keyword>
<protein>
    <submittedName>
        <fullName evidence="7">CoA ester lyase</fullName>
    </submittedName>
</protein>
<dbReference type="GO" id="GO:0000287">
    <property type="term" value="F:magnesium ion binding"/>
    <property type="evidence" value="ECO:0007669"/>
    <property type="project" value="TreeGrafter"/>
</dbReference>
<proteinExistence type="predicted"/>
<feature type="binding site" evidence="5">
    <location>
        <position position="149"/>
    </location>
    <ligand>
        <name>Mg(2+)</name>
        <dbReference type="ChEBI" id="CHEBI:18420"/>
    </ligand>
</feature>
<sequence length="283" mass="29852">MLFLPAHVEKFVAKAHTRGADACILDLEDSVPLDQKAEARAMVAAGAETIAAHNVGVLVRVNNDADNLNADLEAVVHPKLAAIVLPKVNDAGIVEAVSAKLDTLEKKLGLSIGHTLIIAQIEDVRALPNLDHIAASSSRLLGMSLGSEDFSASACMAPIPETLFAPNQMVTFACRRAGILPFGFPASIADYSDAEAFARTVKLASQMGFVGAFCIHPSQAVMLNEGFSPSADDIEHAQGLLAAFKTASEEGRGAFAYKGKMVDPPVVARAEELLRRADAIANR</sequence>
<keyword evidence="2 5" id="KW-0479">Metal-binding</keyword>
<dbReference type="InterPro" id="IPR005000">
    <property type="entry name" value="Aldolase/citrate-lyase_domain"/>
</dbReference>
<dbReference type="GO" id="GO:0016829">
    <property type="term" value="F:lyase activity"/>
    <property type="evidence" value="ECO:0007669"/>
    <property type="project" value="UniProtKB-KW"/>
</dbReference>
<dbReference type="OrthoDB" id="6831788at2"/>
<dbReference type="InterPro" id="IPR040442">
    <property type="entry name" value="Pyrv_kinase-like_dom_sf"/>
</dbReference>
<dbReference type="EMBL" id="PQGG01000036">
    <property type="protein sequence ID" value="POP51685.1"/>
    <property type="molecule type" value="Genomic_DNA"/>
</dbReference>
<evidence type="ECO:0000256" key="3">
    <source>
        <dbReference type="ARBA" id="ARBA00022842"/>
    </source>
</evidence>
<evidence type="ECO:0000256" key="2">
    <source>
        <dbReference type="ARBA" id="ARBA00022723"/>
    </source>
</evidence>
<comment type="cofactor">
    <cofactor evidence="1">
        <name>Mg(2+)</name>
        <dbReference type="ChEBI" id="CHEBI:18420"/>
    </cofactor>
</comment>
<comment type="caution">
    <text evidence="7">The sequence shown here is derived from an EMBL/GenBank/DDBJ whole genome shotgun (WGS) entry which is preliminary data.</text>
</comment>
<feature type="binding site" evidence="4">
    <location>
        <position position="122"/>
    </location>
    <ligand>
        <name>substrate</name>
    </ligand>
</feature>
<keyword evidence="7" id="KW-0456">Lyase</keyword>
<dbReference type="GO" id="GO:0006107">
    <property type="term" value="P:oxaloacetate metabolic process"/>
    <property type="evidence" value="ECO:0007669"/>
    <property type="project" value="TreeGrafter"/>
</dbReference>
<name>A0A2S4HCG9_9GAMM</name>